<evidence type="ECO:0000256" key="1">
    <source>
        <dbReference type="SAM" id="MobiDB-lite"/>
    </source>
</evidence>
<name>A0A0E0JH68_ORYPU</name>
<evidence type="ECO:0000313" key="2">
    <source>
        <dbReference type="EnsemblPlants" id="OPUNC01G11430.1"/>
    </source>
</evidence>
<organism evidence="2">
    <name type="scientific">Oryza punctata</name>
    <name type="common">Red rice</name>
    <dbReference type="NCBI Taxonomy" id="4537"/>
    <lineage>
        <taxon>Eukaryota</taxon>
        <taxon>Viridiplantae</taxon>
        <taxon>Streptophyta</taxon>
        <taxon>Embryophyta</taxon>
        <taxon>Tracheophyta</taxon>
        <taxon>Spermatophyta</taxon>
        <taxon>Magnoliopsida</taxon>
        <taxon>Liliopsida</taxon>
        <taxon>Poales</taxon>
        <taxon>Poaceae</taxon>
        <taxon>BOP clade</taxon>
        <taxon>Oryzoideae</taxon>
        <taxon>Oryzeae</taxon>
        <taxon>Oryzinae</taxon>
        <taxon>Oryza</taxon>
    </lineage>
</organism>
<dbReference type="AlphaFoldDB" id="A0A0E0JH68"/>
<dbReference type="EnsemblPlants" id="OPUNC01G11430.1">
    <property type="protein sequence ID" value="OPUNC01G11430.1"/>
    <property type="gene ID" value="OPUNC01G11430"/>
</dbReference>
<accession>A0A0E0JH68</accession>
<dbReference type="Proteomes" id="UP000026962">
    <property type="component" value="Chromosome 1"/>
</dbReference>
<sequence>MWHLHPTDFHRFVGASSPLPSPRRVAAPISIWRAEQGRGGDPGEHPHPLSRRLLLSLRQDESRRRSPSGEQSRGGEGRGILWAASFGRAPRVHPRPTHHPKLLHRFSLCAGSPEASPVDPLAVVRLARHTCPLPPIDPHTCLGATAWISMDGAAPSSSPTVGRFCCSPAAAGPSVAHPPGSTPPAPSSSLPPPKLE</sequence>
<proteinExistence type="predicted"/>
<feature type="region of interest" description="Disordered" evidence="1">
    <location>
        <begin position="57"/>
        <end position="79"/>
    </location>
</feature>
<feature type="region of interest" description="Disordered" evidence="1">
    <location>
        <begin position="171"/>
        <end position="196"/>
    </location>
</feature>
<dbReference type="Gramene" id="OPUNC01G11430.1">
    <property type="protein sequence ID" value="OPUNC01G11430.1"/>
    <property type="gene ID" value="OPUNC01G11430"/>
</dbReference>
<reference evidence="2" key="2">
    <citation type="submission" date="2018-05" db="EMBL/GenBank/DDBJ databases">
        <title>OpunRS2 (Oryza punctata Reference Sequence Version 2).</title>
        <authorList>
            <person name="Zhang J."/>
            <person name="Kudrna D."/>
            <person name="Lee S."/>
            <person name="Talag J."/>
            <person name="Welchert J."/>
            <person name="Wing R.A."/>
        </authorList>
    </citation>
    <scope>NUCLEOTIDE SEQUENCE [LARGE SCALE GENOMIC DNA]</scope>
</reference>
<feature type="compositionally biased region" description="Pro residues" evidence="1">
    <location>
        <begin position="180"/>
        <end position="196"/>
    </location>
</feature>
<reference evidence="2" key="1">
    <citation type="submission" date="2015-04" db="UniProtKB">
        <authorList>
            <consortium name="EnsemblPlants"/>
        </authorList>
    </citation>
    <scope>IDENTIFICATION</scope>
</reference>
<protein>
    <submittedName>
        <fullName evidence="2">Uncharacterized protein</fullName>
    </submittedName>
</protein>
<keyword evidence="3" id="KW-1185">Reference proteome</keyword>
<evidence type="ECO:0000313" key="3">
    <source>
        <dbReference type="Proteomes" id="UP000026962"/>
    </source>
</evidence>
<dbReference type="HOGENOM" id="CLU_1392193_0_0_1"/>